<evidence type="ECO:0000313" key="5">
    <source>
        <dbReference type="RefSeq" id="XP_031570338.1"/>
    </source>
</evidence>
<dbReference type="OrthoDB" id="5957927at2759"/>
<evidence type="ECO:0000259" key="2">
    <source>
        <dbReference type="PROSITE" id="PS50022"/>
    </source>
</evidence>
<proteinExistence type="predicted"/>
<dbReference type="InterPro" id="IPR008979">
    <property type="entry name" value="Galactose-bd-like_sf"/>
</dbReference>
<evidence type="ECO:0000256" key="1">
    <source>
        <dbReference type="SAM" id="SignalP"/>
    </source>
</evidence>
<feature type="domain" description="F5/8 type C" evidence="2">
    <location>
        <begin position="119"/>
        <end position="268"/>
    </location>
</feature>
<sequence>MMAFFIIAFSFSMLRVTEVTSPDHPCRTVEPISGFCLRGQSYKTYDTVTLERCILLCEQETGCFSINYFKRTRECQLNNSSNNDFIENFVQDDACLYIDNVLRPYSLPLEPVLHCKSRNDSKALGMRSGEIKDSQITGNKSHPNNEPYKGRLGSSTGWMTLVSSPNMFIQVSFEDARRVLTDVASQGSSVYQCWVTEYTIEYKVDRNSLDWGTYVDKSTNRPQIYQGNTDMNTVVKNAISQPFLATAVRLMPQAWNACIAMRIELYGCKEGSL</sequence>
<dbReference type="AlphaFoldDB" id="A0A6P8IW62"/>
<feature type="chain" id="PRO_5028439100" evidence="1">
    <location>
        <begin position="20"/>
        <end position="273"/>
    </location>
</feature>
<name>A0A6P8IW62_ACTTE</name>
<dbReference type="PANTHER" id="PTHR24543">
    <property type="entry name" value="MULTICOPPER OXIDASE-RELATED"/>
    <property type="match status" value="1"/>
</dbReference>
<dbReference type="Gene3D" id="2.60.120.260">
    <property type="entry name" value="Galactose-binding domain-like"/>
    <property type="match status" value="1"/>
</dbReference>
<dbReference type="InterPro" id="IPR003609">
    <property type="entry name" value="Pan_app"/>
</dbReference>
<evidence type="ECO:0000259" key="3">
    <source>
        <dbReference type="PROSITE" id="PS50948"/>
    </source>
</evidence>
<dbReference type="Gene3D" id="3.50.4.10">
    <property type="entry name" value="Hepatocyte Growth Factor"/>
    <property type="match status" value="1"/>
</dbReference>
<keyword evidence="1" id="KW-0732">Signal</keyword>
<dbReference type="CDD" id="cd00057">
    <property type="entry name" value="FA58C"/>
    <property type="match status" value="1"/>
</dbReference>
<dbReference type="Pfam" id="PF00024">
    <property type="entry name" value="PAN_1"/>
    <property type="match status" value="1"/>
</dbReference>
<dbReference type="GeneID" id="116304707"/>
<dbReference type="KEGG" id="aten:116304707"/>
<organism evidence="4 5">
    <name type="scientific">Actinia tenebrosa</name>
    <name type="common">Australian red waratah sea anemone</name>
    <dbReference type="NCBI Taxonomy" id="6105"/>
    <lineage>
        <taxon>Eukaryota</taxon>
        <taxon>Metazoa</taxon>
        <taxon>Cnidaria</taxon>
        <taxon>Anthozoa</taxon>
        <taxon>Hexacorallia</taxon>
        <taxon>Actiniaria</taxon>
        <taxon>Actiniidae</taxon>
        <taxon>Actinia</taxon>
    </lineage>
</organism>
<dbReference type="SUPFAM" id="SSF57414">
    <property type="entry name" value="Hairpin loop containing domain-like"/>
    <property type="match status" value="1"/>
</dbReference>
<reference evidence="5" key="1">
    <citation type="submission" date="2025-08" db="UniProtKB">
        <authorList>
            <consortium name="RefSeq"/>
        </authorList>
    </citation>
    <scope>IDENTIFICATION</scope>
    <source>
        <tissue evidence="5">Tentacle</tissue>
    </source>
</reference>
<evidence type="ECO:0000313" key="4">
    <source>
        <dbReference type="Proteomes" id="UP000515163"/>
    </source>
</evidence>
<dbReference type="RefSeq" id="XP_031570338.1">
    <property type="nucleotide sequence ID" value="XM_031714478.1"/>
</dbReference>
<dbReference type="PANTHER" id="PTHR24543:SF325">
    <property type="entry name" value="F5_8 TYPE C DOMAIN-CONTAINING PROTEIN"/>
    <property type="match status" value="1"/>
</dbReference>
<keyword evidence="4" id="KW-1185">Reference proteome</keyword>
<dbReference type="PROSITE" id="PS50948">
    <property type="entry name" value="PAN"/>
    <property type="match status" value="1"/>
</dbReference>
<protein>
    <submittedName>
        <fullName evidence="5">EGF-like repeat and discoidin I-like domain-containing protein 3</fullName>
    </submittedName>
</protein>
<dbReference type="PROSITE" id="PS01286">
    <property type="entry name" value="FA58C_2"/>
    <property type="match status" value="1"/>
</dbReference>
<dbReference type="SUPFAM" id="SSF49785">
    <property type="entry name" value="Galactose-binding domain-like"/>
    <property type="match status" value="1"/>
</dbReference>
<gene>
    <name evidence="5" type="primary">LOC116304707</name>
</gene>
<accession>A0A6P8IW62</accession>
<dbReference type="InParanoid" id="A0A6P8IW62"/>
<dbReference type="InterPro" id="IPR000421">
    <property type="entry name" value="FA58C"/>
</dbReference>
<feature type="domain" description="Apple" evidence="3">
    <location>
        <begin position="26"/>
        <end position="102"/>
    </location>
</feature>
<feature type="signal peptide" evidence="1">
    <location>
        <begin position="1"/>
        <end position="19"/>
    </location>
</feature>
<dbReference type="SMART" id="SM00231">
    <property type="entry name" value="FA58C"/>
    <property type="match status" value="1"/>
</dbReference>
<dbReference type="PROSITE" id="PS50022">
    <property type="entry name" value="FA58C_3"/>
    <property type="match status" value="1"/>
</dbReference>
<dbReference type="Proteomes" id="UP000515163">
    <property type="component" value="Unplaced"/>
</dbReference>
<dbReference type="Pfam" id="PF00754">
    <property type="entry name" value="F5_F8_type_C"/>
    <property type="match status" value="1"/>
</dbReference>